<dbReference type="AlphaFoldDB" id="A0A974E1P4"/>
<feature type="transmembrane region" description="Helical" evidence="2">
    <location>
        <begin position="9"/>
        <end position="29"/>
    </location>
</feature>
<organism evidence="3 4">
    <name type="scientific">Xenopus laevis</name>
    <name type="common">African clawed frog</name>
    <dbReference type="NCBI Taxonomy" id="8355"/>
    <lineage>
        <taxon>Eukaryota</taxon>
        <taxon>Metazoa</taxon>
        <taxon>Chordata</taxon>
        <taxon>Craniata</taxon>
        <taxon>Vertebrata</taxon>
        <taxon>Euteleostomi</taxon>
        <taxon>Amphibia</taxon>
        <taxon>Batrachia</taxon>
        <taxon>Anura</taxon>
        <taxon>Pipoidea</taxon>
        <taxon>Pipidae</taxon>
        <taxon>Xenopodinae</taxon>
        <taxon>Xenopus</taxon>
        <taxon>Xenopus</taxon>
    </lineage>
</organism>
<gene>
    <name evidence="3" type="ORF">XELAEV_18007896mg</name>
</gene>
<evidence type="ECO:0000256" key="1">
    <source>
        <dbReference type="SAM" id="MobiDB-lite"/>
    </source>
</evidence>
<dbReference type="Proteomes" id="UP000694892">
    <property type="component" value="Chromosome 1L"/>
</dbReference>
<keyword evidence="2" id="KW-1133">Transmembrane helix</keyword>
<keyword evidence="2" id="KW-0472">Membrane</keyword>
<reference evidence="4" key="1">
    <citation type="journal article" date="2016" name="Nature">
        <title>Genome evolution in the allotetraploid frog Xenopus laevis.</title>
        <authorList>
            <person name="Session A.M."/>
            <person name="Uno Y."/>
            <person name="Kwon T."/>
            <person name="Chapman J.A."/>
            <person name="Toyoda A."/>
            <person name="Takahashi S."/>
            <person name="Fukui A."/>
            <person name="Hikosaka A."/>
            <person name="Suzuki A."/>
            <person name="Kondo M."/>
            <person name="van Heeringen S.J."/>
            <person name="Quigley I."/>
            <person name="Heinz S."/>
            <person name="Ogino H."/>
            <person name="Ochi H."/>
            <person name="Hellsten U."/>
            <person name="Lyons J.B."/>
            <person name="Simakov O."/>
            <person name="Putnam N."/>
            <person name="Stites J."/>
            <person name="Kuroki Y."/>
            <person name="Tanaka T."/>
            <person name="Michiue T."/>
            <person name="Watanabe M."/>
            <person name="Bogdanovic O."/>
            <person name="Lister R."/>
            <person name="Georgiou G."/>
            <person name="Paranjpe S.S."/>
            <person name="van Kruijsbergen I."/>
            <person name="Shu S."/>
            <person name="Carlson J."/>
            <person name="Kinoshita T."/>
            <person name="Ohta Y."/>
            <person name="Mawaribuchi S."/>
            <person name="Jenkins J."/>
            <person name="Grimwood J."/>
            <person name="Schmutz J."/>
            <person name="Mitros T."/>
            <person name="Mozaffari S.V."/>
            <person name="Suzuki Y."/>
            <person name="Haramoto Y."/>
            <person name="Yamamoto T.S."/>
            <person name="Takagi C."/>
            <person name="Heald R."/>
            <person name="Miller K."/>
            <person name="Haudenschild C."/>
            <person name="Kitzman J."/>
            <person name="Nakayama T."/>
            <person name="Izutsu Y."/>
            <person name="Robert J."/>
            <person name="Fortriede J."/>
            <person name="Burns K."/>
            <person name="Lotay V."/>
            <person name="Karimi K."/>
            <person name="Yasuoka Y."/>
            <person name="Dichmann D.S."/>
            <person name="Flajnik M.F."/>
            <person name="Houston D.W."/>
            <person name="Shendure J."/>
            <person name="DuPasquier L."/>
            <person name="Vize P.D."/>
            <person name="Zorn A.M."/>
            <person name="Ito M."/>
            <person name="Marcotte E.M."/>
            <person name="Wallingford J.B."/>
            <person name="Ito Y."/>
            <person name="Asashima M."/>
            <person name="Ueno N."/>
            <person name="Matsuda Y."/>
            <person name="Veenstra G.J."/>
            <person name="Fujiyama A."/>
            <person name="Harland R.M."/>
            <person name="Taira M."/>
            <person name="Rokhsar D.S."/>
        </authorList>
    </citation>
    <scope>NUCLEOTIDE SEQUENCE [LARGE SCALE GENOMIC DNA]</scope>
    <source>
        <strain evidence="4">J</strain>
    </source>
</reference>
<protein>
    <submittedName>
        <fullName evidence="3">Uncharacterized protein</fullName>
    </submittedName>
</protein>
<accession>A0A974E1P4</accession>
<evidence type="ECO:0000256" key="2">
    <source>
        <dbReference type="SAM" id="Phobius"/>
    </source>
</evidence>
<sequence length="110" mass="12469">MHPKCLKSFYLIQAAFLCSLPTFMFNFFFVQSVRLHQNCTPRPLGSRFPCPKLVSALGCRYVEKQGAIRGGQGVRSPDAAKRPKVTKTAEIEVLKRRKDPKSRKEAKLKS</sequence>
<evidence type="ECO:0000313" key="4">
    <source>
        <dbReference type="Proteomes" id="UP000694892"/>
    </source>
</evidence>
<proteinExistence type="predicted"/>
<name>A0A974E1P4_XENLA</name>
<keyword evidence="2" id="KW-0812">Transmembrane</keyword>
<evidence type="ECO:0000313" key="3">
    <source>
        <dbReference type="EMBL" id="OCU02135.1"/>
    </source>
</evidence>
<feature type="region of interest" description="Disordered" evidence="1">
    <location>
        <begin position="70"/>
        <end position="110"/>
    </location>
</feature>
<dbReference type="EMBL" id="CM004466">
    <property type="protein sequence ID" value="OCU02135.1"/>
    <property type="molecule type" value="Genomic_DNA"/>
</dbReference>